<dbReference type="InterPro" id="IPR029058">
    <property type="entry name" value="AB_hydrolase_fold"/>
</dbReference>
<reference evidence="4" key="1">
    <citation type="submission" date="2020-12" db="EMBL/GenBank/DDBJ databases">
        <title>Leucobacter sp. CAS2, isolated from Chromium sludge.</title>
        <authorList>
            <person name="Xu Z."/>
        </authorList>
    </citation>
    <scope>NUCLEOTIDE SEQUENCE</scope>
    <source>
        <strain evidence="4">CSA2</strain>
    </source>
</reference>
<dbReference type="InterPro" id="IPR000073">
    <property type="entry name" value="AB_hydrolase_1"/>
</dbReference>
<comment type="similarity">
    <text evidence="1">Belongs to the peptidase S33 family.</text>
</comment>
<dbReference type="PANTHER" id="PTHR43248:SF2">
    <property type="entry name" value="PROLYL AMINOPEPTIDASE"/>
    <property type="match status" value="1"/>
</dbReference>
<comment type="caution">
    <text evidence="4">The sequence shown here is derived from an EMBL/GenBank/DDBJ whole genome shotgun (WGS) entry which is preliminary data.</text>
</comment>
<gene>
    <name evidence="4" type="ORF">JD292_03525</name>
</gene>
<accession>A0A934QAU4</accession>
<dbReference type="InterPro" id="IPR002410">
    <property type="entry name" value="Peptidase_S33"/>
</dbReference>
<evidence type="ECO:0000259" key="3">
    <source>
        <dbReference type="Pfam" id="PF00561"/>
    </source>
</evidence>
<sequence>MSHTVGDWYQVGQDMLARDLWTEVPRDWSHPEGERIRVFAREFIDPAKRDATLEELPAIVYLQGGPGGKGARPLGRTPFLDAALKRFRVVYPDQRGTGRSTPVSAAEFAPLSGEEAADRLALYRSDSIVRDFEELRRVHFGGRPWWTIGQSYGGFITLNYLSLAPEAIVASAVTGGLPSIDPDPETVYERTFPRARRKNEEFFARFPHLQARVDRIADLLAAEDIRLPGGDRLTVRRFQSLGFDFGMAVGFDRVHWILDEAFADAEETRLSDAFLVFMEHATSHADAPLYIALQEAIYGPGPSEWAAQRVLERNPDFAEDARPLRFTGEMAFPWMVDEITALRPYAAGVHALHAGARPLDLYDTERLAANTVPVEAAVYFDDLYVDAQLSLDTESRVGGLHAWVTNEYEHDGIHQGDVAERLFRALELRIALENGTDSSR</sequence>
<dbReference type="Pfam" id="PF00561">
    <property type="entry name" value="Abhydrolase_1"/>
    <property type="match status" value="1"/>
</dbReference>
<dbReference type="Proteomes" id="UP000618733">
    <property type="component" value="Unassembled WGS sequence"/>
</dbReference>
<evidence type="ECO:0000313" key="5">
    <source>
        <dbReference type="Proteomes" id="UP000618733"/>
    </source>
</evidence>
<evidence type="ECO:0000256" key="2">
    <source>
        <dbReference type="ARBA" id="ARBA00022801"/>
    </source>
</evidence>
<dbReference type="InterPro" id="IPR051601">
    <property type="entry name" value="Serine_prot/Carboxylest_S33"/>
</dbReference>
<keyword evidence="5" id="KW-1185">Reference proteome</keyword>
<evidence type="ECO:0000313" key="4">
    <source>
        <dbReference type="EMBL" id="MBK0421151.1"/>
    </source>
</evidence>
<organism evidence="4 5">
    <name type="scientific">Leucobacter edaphi</name>
    <dbReference type="NCBI Taxonomy" id="2796472"/>
    <lineage>
        <taxon>Bacteria</taxon>
        <taxon>Bacillati</taxon>
        <taxon>Actinomycetota</taxon>
        <taxon>Actinomycetes</taxon>
        <taxon>Micrococcales</taxon>
        <taxon>Microbacteriaceae</taxon>
        <taxon>Leucobacter</taxon>
    </lineage>
</organism>
<name>A0A934QAU4_9MICO</name>
<dbReference type="PANTHER" id="PTHR43248">
    <property type="entry name" value="2-SUCCINYL-6-HYDROXY-2,4-CYCLOHEXADIENE-1-CARBOXYLATE SYNTHASE"/>
    <property type="match status" value="1"/>
</dbReference>
<proteinExistence type="inferred from homology"/>
<dbReference type="AlphaFoldDB" id="A0A934QAU4"/>
<feature type="domain" description="AB hydrolase-1" evidence="3">
    <location>
        <begin position="57"/>
        <end position="208"/>
    </location>
</feature>
<dbReference type="RefSeq" id="WP_200131336.1">
    <property type="nucleotide sequence ID" value="NZ_JAEHOI010000002.1"/>
</dbReference>
<dbReference type="SUPFAM" id="SSF53474">
    <property type="entry name" value="alpha/beta-Hydrolases"/>
    <property type="match status" value="1"/>
</dbReference>
<protein>
    <submittedName>
        <fullName evidence="4">Alpha/beta fold hydrolase</fullName>
    </submittedName>
</protein>
<dbReference type="GO" id="GO:0004177">
    <property type="term" value="F:aminopeptidase activity"/>
    <property type="evidence" value="ECO:0007669"/>
    <property type="project" value="UniProtKB-EC"/>
</dbReference>
<dbReference type="PRINTS" id="PR00793">
    <property type="entry name" value="PROAMNOPTASE"/>
</dbReference>
<evidence type="ECO:0000256" key="1">
    <source>
        <dbReference type="ARBA" id="ARBA00010088"/>
    </source>
</evidence>
<dbReference type="EMBL" id="JAEHOI010000002">
    <property type="protein sequence ID" value="MBK0421151.1"/>
    <property type="molecule type" value="Genomic_DNA"/>
</dbReference>
<dbReference type="Gene3D" id="3.40.50.1820">
    <property type="entry name" value="alpha/beta hydrolase"/>
    <property type="match status" value="1"/>
</dbReference>
<dbReference type="GO" id="GO:0006508">
    <property type="term" value="P:proteolysis"/>
    <property type="evidence" value="ECO:0007669"/>
    <property type="project" value="InterPro"/>
</dbReference>
<keyword evidence="2 4" id="KW-0378">Hydrolase</keyword>